<evidence type="ECO:0000313" key="3">
    <source>
        <dbReference type="Proteomes" id="UP001620626"/>
    </source>
</evidence>
<organism evidence="2 3">
    <name type="scientific">Heterodera trifolii</name>
    <dbReference type="NCBI Taxonomy" id="157864"/>
    <lineage>
        <taxon>Eukaryota</taxon>
        <taxon>Metazoa</taxon>
        <taxon>Ecdysozoa</taxon>
        <taxon>Nematoda</taxon>
        <taxon>Chromadorea</taxon>
        <taxon>Rhabditida</taxon>
        <taxon>Tylenchina</taxon>
        <taxon>Tylenchomorpha</taxon>
        <taxon>Tylenchoidea</taxon>
        <taxon>Heteroderidae</taxon>
        <taxon>Heteroderinae</taxon>
        <taxon>Heterodera</taxon>
    </lineage>
</organism>
<feature type="region of interest" description="Disordered" evidence="1">
    <location>
        <begin position="27"/>
        <end position="50"/>
    </location>
</feature>
<accession>A0ABD2IMV3</accession>
<evidence type="ECO:0000256" key="1">
    <source>
        <dbReference type="SAM" id="MobiDB-lite"/>
    </source>
</evidence>
<dbReference type="EMBL" id="JBICBT010001137">
    <property type="protein sequence ID" value="KAL3081389.1"/>
    <property type="molecule type" value="Genomic_DNA"/>
</dbReference>
<keyword evidence="3" id="KW-1185">Reference proteome</keyword>
<protein>
    <submittedName>
        <fullName evidence="2">Uncharacterized protein</fullName>
    </submittedName>
</protein>
<feature type="compositionally biased region" description="Basic and acidic residues" evidence="1">
    <location>
        <begin position="27"/>
        <end position="48"/>
    </location>
</feature>
<dbReference type="AlphaFoldDB" id="A0ABD2IMV3"/>
<dbReference type="Proteomes" id="UP001620626">
    <property type="component" value="Unassembled WGS sequence"/>
</dbReference>
<proteinExistence type="predicted"/>
<comment type="caution">
    <text evidence="2">The sequence shown here is derived from an EMBL/GenBank/DDBJ whole genome shotgun (WGS) entry which is preliminary data.</text>
</comment>
<gene>
    <name evidence="2" type="ORF">niasHT_039866</name>
</gene>
<reference evidence="2 3" key="1">
    <citation type="submission" date="2024-10" db="EMBL/GenBank/DDBJ databases">
        <authorList>
            <person name="Kim D."/>
        </authorList>
    </citation>
    <scope>NUCLEOTIDE SEQUENCE [LARGE SCALE GENOMIC DNA]</scope>
    <source>
        <strain evidence="2">BH-2024</strain>
    </source>
</reference>
<evidence type="ECO:0000313" key="2">
    <source>
        <dbReference type="EMBL" id="KAL3081389.1"/>
    </source>
</evidence>
<sequence>MLSNAQLSDDELDLSILWESEKAPTIDELTTKNESEDKKQKTTEKESNGAKMHNAFQNVTVKQETNNYLEMAKTDDGTKHSEMKRDLLWTANFFTQSGAENEAKDMARKCQPQQRSQSLVQGTVLRMLNSWPNSNAVDTAMIGIEISLIPFKKFVAKMGKVCYSSQTNI</sequence>
<name>A0ABD2IMV3_9BILA</name>